<evidence type="ECO:0000259" key="3">
    <source>
        <dbReference type="PROSITE" id="PS51352"/>
    </source>
</evidence>
<dbReference type="InterPro" id="IPR036249">
    <property type="entry name" value="Thioredoxin-like_sf"/>
</dbReference>
<evidence type="ECO:0000256" key="1">
    <source>
        <dbReference type="ARBA" id="ARBA00023284"/>
    </source>
</evidence>
<feature type="chain" id="PRO_5045644006" evidence="2">
    <location>
        <begin position="26"/>
        <end position="420"/>
    </location>
</feature>
<organism evidence="4 5">
    <name type="scientific">Pinibacter soli</name>
    <dbReference type="NCBI Taxonomy" id="3044211"/>
    <lineage>
        <taxon>Bacteria</taxon>
        <taxon>Pseudomonadati</taxon>
        <taxon>Bacteroidota</taxon>
        <taxon>Chitinophagia</taxon>
        <taxon>Chitinophagales</taxon>
        <taxon>Chitinophagaceae</taxon>
        <taxon>Pinibacter</taxon>
    </lineage>
</organism>
<name>A0ABT6RFU3_9BACT</name>
<protein>
    <submittedName>
        <fullName evidence="4">Thioredoxin domain-containing protein</fullName>
    </submittedName>
</protein>
<keyword evidence="1" id="KW-0676">Redox-active center</keyword>
<feature type="domain" description="Thioredoxin" evidence="3">
    <location>
        <begin position="10"/>
        <end position="140"/>
    </location>
</feature>
<accession>A0ABT6RFU3</accession>
<dbReference type="SUPFAM" id="SSF52833">
    <property type="entry name" value="Thioredoxin-like"/>
    <property type="match status" value="1"/>
</dbReference>
<dbReference type="PANTHER" id="PTHR18929:SF240">
    <property type="entry name" value="PROTEIN DISULFIDE-ISOMERASE"/>
    <property type="match status" value="1"/>
</dbReference>
<dbReference type="RefSeq" id="WP_282335553.1">
    <property type="nucleotide sequence ID" value="NZ_JASBRG010000007.1"/>
</dbReference>
<dbReference type="PROSITE" id="PS00194">
    <property type="entry name" value="THIOREDOXIN_1"/>
    <property type="match status" value="1"/>
</dbReference>
<dbReference type="Proteomes" id="UP001226434">
    <property type="component" value="Unassembled WGS sequence"/>
</dbReference>
<dbReference type="InterPro" id="IPR017937">
    <property type="entry name" value="Thioredoxin_CS"/>
</dbReference>
<evidence type="ECO:0000256" key="2">
    <source>
        <dbReference type="SAM" id="SignalP"/>
    </source>
</evidence>
<dbReference type="PROSITE" id="PS51352">
    <property type="entry name" value="THIOREDOXIN_2"/>
    <property type="match status" value="1"/>
</dbReference>
<sequence length="420" mass="48630">MNIKKIRKSIGIILVAMGSSFVTNAQGIEFEHDLDSALAKAKAENKIVFVDFYTSWCAPCKTLAQEVFPVEKVGTFFNKQFINCKVQCDDKGKGVKLGEKYQINAYPTLMFMDKNGELIHSAAGGTSPEGLIELAKIALSPDKNLLSLIKEWNSGNREDEFVRKYFRSLKSAYRTEKANADFETYFNNLKKEEKARKNIFDLANFIKVTPFTPVFNYIEDNKKDYYTTVGQSEIDKYIADSYLWYLKGMIRKETRKEYEVAKVKFKAKKYPYYEEYAMFFSAFEVQDSTGDYNVKEYMKRGTAFLDKYGKNDDSYTLALTALLGNCTGRRDAGIDGIKWMEDLLARNRNPEYLDTYFYILWRNFHFEKALEVGDEIRNNLVRENKSTKRIDSQITMITDYRDKLAKKEADNKAKEISTSN</sequence>
<dbReference type="Pfam" id="PF00085">
    <property type="entry name" value="Thioredoxin"/>
    <property type="match status" value="1"/>
</dbReference>
<evidence type="ECO:0000313" key="4">
    <source>
        <dbReference type="EMBL" id="MDI3321443.1"/>
    </source>
</evidence>
<feature type="signal peptide" evidence="2">
    <location>
        <begin position="1"/>
        <end position="25"/>
    </location>
</feature>
<evidence type="ECO:0000313" key="5">
    <source>
        <dbReference type="Proteomes" id="UP001226434"/>
    </source>
</evidence>
<gene>
    <name evidence="4" type="ORF">QJ048_16735</name>
</gene>
<dbReference type="PANTHER" id="PTHR18929">
    <property type="entry name" value="PROTEIN DISULFIDE ISOMERASE"/>
    <property type="match status" value="1"/>
</dbReference>
<keyword evidence="2" id="KW-0732">Signal</keyword>
<comment type="caution">
    <text evidence="4">The sequence shown here is derived from an EMBL/GenBank/DDBJ whole genome shotgun (WGS) entry which is preliminary data.</text>
</comment>
<dbReference type="EMBL" id="JASBRG010000007">
    <property type="protein sequence ID" value="MDI3321443.1"/>
    <property type="molecule type" value="Genomic_DNA"/>
</dbReference>
<dbReference type="InterPro" id="IPR013766">
    <property type="entry name" value="Thioredoxin_domain"/>
</dbReference>
<proteinExistence type="predicted"/>
<dbReference type="Gene3D" id="3.40.30.10">
    <property type="entry name" value="Glutaredoxin"/>
    <property type="match status" value="1"/>
</dbReference>
<reference evidence="4 5" key="1">
    <citation type="submission" date="2023-05" db="EMBL/GenBank/DDBJ databases">
        <title>Genome sequence of Pinibacter sp. MAH-24.</title>
        <authorList>
            <person name="Huq M.A."/>
        </authorList>
    </citation>
    <scope>NUCLEOTIDE SEQUENCE [LARGE SCALE GENOMIC DNA]</scope>
    <source>
        <strain evidence="4 5">MAH-24</strain>
    </source>
</reference>
<keyword evidence="5" id="KW-1185">Reference proteome</keyword>